<comment type="caution">
    <text evidence="2">The sequence shown here is derived from an EMBL/GenBank/DDBJ whole genome shotgun (WGS) entry which is preliminary data.</text>
</comment>
<dbReference type="InterPro" id="IPR020168">
    <property type="entry name" value="Uncharacterised_RP363/RP364"/>
</dbReference>
<dbReference type="AlphaFoldDB" id="A0A0F3RHM5"/>
<protein>
    <submittedName>
        <fullName evidence="2">Uncharacterized protein</fullName>
    </submittedName>
</protein>
<feature type="region of interest" description="Disordered" evidence="1">
    <location>
        <begin position="37"/>
        <end position="61"/>
    </location>
</feature>
<evidence type="ECO:0000313" key="3">
    <source>
        <dbReference type="Proteomes" id="UP000033736"/>
    </source>
</evidence>
<evidence type="ECO:0000256" key="1">
    <source>
        <dbReference type="SAM" id="MobiDB-lite"/>
    </source>
</evidence>
<keyword evidence="3" id="KW-1185">Reference proteome</keyword>
<reference evidence="2 3" key="1">
    <citation type="submission" date="2015-01" db="EMBL/GenBank/DDBJ databases">
        <title>Genome Sequencing of Rickettsiales /home/snadendla/prok_pipe/test/illegal_ec_num.txt.</title>
        <authorList>
            <person name="Daugherty S.C."/>
            <person name="Su Q."/>
            <person name="Abolude K."/>
            <person name="Beier-Sexton M."/>
            <person name="Carlyon J.A."/>
            <person name="Carter R."/>
            <person name="Day N.P."/>
            <person name="Dumler S.J."/>
            <person name="Dyachenko V."/>
            <person name="Godinez A."/>
            <person name="Kurtti T.J."/>
            <person name="Lichay M."/>
            <person name="Mullins K.E."/>
            <person name="Ott S."/>
            <person name="Pappas-Brown V."/>
            <person name="Paris D.H."/>
            <person name="Patel P."/>
            <person name="Richards A.L."/>
            <person name="Sadzewicz L."/>
            <person name="Sears K."/>
            <person name="Seidman D."/>
            <person name="Sengamalay N."/>
            <person name="Stenos J."/>
            <person name="Tallon L.J."/>
            <person name="Vincent G."/>
            <person name="Fraser C.M."/>
            <person name="Munderloh U."/>
            <person name="Dunning-Hotopp J.C."/>
        </authorList>
    </citation>
    <scope>NUCLEOTIDE SEQUENCE [LARGE SCALE GENOMIC DNA]</scope>
    <source>
        <strain evidence="2 3">T170-B</strain>
    </source>
</reference>
<proteinExistence type="predicted"/>
<sequence length="61" mass="7022">MKNSHTPLKIEVQEQLKQISKELNRLNNLVLPLEAKKVQAKSKKPPVPPKPEHLKKRNHGL</sequence>
<organism evidence="2 3">
    <name type="scientific">Rickettsia argasii T170-B</name>
    <dbReference type="NCBI Taxonomy" id="1268837"/>
    <lineage>
        <taxon>Bacteria</taxon>
        <taxon>Pseudomonadati</taxon>
        <taxon>Pseudomonadota</taxon>
        <taxon>Alphaproteobacteria</taxon>
        <taxon>Rickettsiales</taxon>
        <taxon>Rickettsiaceae</taxon>
        <taxon>Rickettsieae</taxon>
        <taxon>Rickettsia</taxon>
        <taxon>spotted fever group</taxon>
    </lineage>
</organism>
<dbReference type="Pfam" id="PF17422">
    <property type="entry name" value="DUF5410"/>
    <property type="match status" value="1"/>
</dbReference>
<accession>A0A0F3RHM5</accession>
<dbReference type="PATRIC" id="fig|1268837.3.peg.463"/>
<gene>
    <name evidence="2" type="ORF">RAT170B_0449</name>
</gene>
<name>A0A0F3RHM5_9RICK</name>
<dbReference type="Proteomes" id="UP000033736">
    <property type="component" value="Unassembled WGS sequence"/>
</dbReference>
<dbReference type="EMBL" id="LAOQ01000001">
    <property type="protein sequence ID" value="KJW05627.1"/>
    <property type="molecule type" value="Genomic_DNA"/>
</dbReference>
<evidence type="ECO:0000313" key="2">
    <source>
        <dbReference type="EMBL" id="KJW05627.1"/>
    </source>
</evidence>